<dbReference type="Proteomes" id="UP001596161">
    <property type="component" value="Unassembled WGS sequence"/>
</dbReference>
<dbReference type="RefSeq" id="WP_378016594.1">
    <property type="nucleotide sequence ID" value="NZ_JBHSKT010000003.1"/>
</dbReference>
<organism evidence="2 3">
    <name type="scientific">Adhaeribacter terreus</name>
    <dbReference type="NCBI Taxonomy" id="529703"/>
    <lineage>
        <taxon>Bacteria</taxon>
        <taxon>Pseudomonadati</taxon>
        <taxon>Bacteroidota</taxon>
        <taxon>Cytophagia</taxon>
        <taxon>Cytophagales</taxon>
        <taxon>Hymenobacteraceae</taxon>
        <taxon>Adhaeribacter</taxon>
    </lineage>
</organism>
<protein>
    <submittedName>
        <fullName evidence="2">DUF3570 domain-containing protein</fullName>
    </submittedName>
</protein>
<name>A0ABW0EAG0_9BACT</name>
<evidence type="ECO:0000256" key="1">
    <source>
        <dbReference type="SAM" id="SignalP"/>
    </source>
</evidence>
<dbReference type="EMBL" id="JBHSKT010000003">
    <property type="protein sequence ID" value="MFC5270223.1"/>
    <property type="molecule type" value="Genomic_DNA"/>
</dbReference>
<feature type="chain" id="PRO_5047500630" evidence="1">
    <location>
        <begin position="21"/>
        <end position="403"/>
    </location>
</feature>
<sequence>MQKLFLGATAFYLTIVCSFAQSPTPDSAVYQSRKLKLDEVDFVSSYYVQDGNNSAVTGGKGDEHLTDLANTLQLNFLRTDSKQRLHTFGLEMGIDHYTSASSDKIDSTTISSASSADTRYYPSLSWSMHDEPNHYTVGAGLLFSTEYDYFSSGAFVSYSKFSEDNNRELGVKFNVFIDSWKVIYPVELRGFETPEGRIENPAARGTKPRNTYNGSFSLLQVINKRLQMALVADVAYQSGQLGTLYQRVYFTDGTHNVERLPESRFKIPVGLRANYFLGDKIVIRSFYRFYTDDWGIRAHSLELEVPYKFSPFFSISPFYRYFTQTAADYFAAFGQHQASEAFYTSDYDLSEFNSNFGGLNARFNSANGIFGINHLNTLELRYGHYNRSNGLQANIITLAATVK</sequence>
<dbReference type="InterPro" id="IPR021953">
    <property type="entry name" value="DUF3570"/>
</dbReference>
<comment type="caution">
    <text evidence="2">The sequence shown here is derived from an EMBL/GenBank/DDBJ whole genome shotgun (WGS) entry which is preliminary data.</text>
</comment>
<proteinExistence type="predicted"/>
<gene>
    <name evidence="2" type="ORF">ACFPIB_06355</name>
</gene>
<evidence type="ECO:0000313" key="2">
    <source>
        <dbReference type="EMBL" id="MFC5270223.1"/>
    </source>
</evidence>
<evidence type="ECO:0000313" key="3">
    <source>
        <dbReference type="Proteomes" id="UP001596161"/>
    </source>
</evidence>
<reference evidence="3" key="1">
    <citation type="journal article" date="2019" name="Int. J. Syst. Evol. Microbiol.">
        <title>The Global Catalogue of Microorganisms (GCM) 10K type strain sequencing project: providing services to taxonomists for standard genome sequencing and annotation.</title>
        <authorList>
            <consortium name="The Broad Institute Genomics Platform"/>
            <consortium name="The Broad Institute Genome Sequencing Center for Infectious Disease"/>
            <person name="Wu L."/>
            <person name="Ma J."/>
        </authorList>
    </citation>
    <scope>NUCLEOTIDE SEQUENCE [LARGE SCALE GENOMIC DNA]</scope>
    <source>
        <strain evidence="3">KACC 12602</strain>
    </source>
</reference>
<feature type="signal peptide" evidence="1">
    <location>
        <begin position="1"/>
        <end position="20"/>
    </location>
</feature>
<keyword evidence="1" id="KW-0732">Signal</keyword>
<dbReference type="Pfam" id="PF12094">
    <property type="entry name" value="DUF3570"/>
    <property type="match status" value="1"/>
</dbReference>
<accession>A0ABW0EAG0</accession>
<keyword evidence="3" id="KW-1185">Reference proteome</keyword>